<evidence type="ECO:0000313" key="2">
    <source>
        <dbReference type="EMBL" id="PRP82452.1"/>
    </source>
</evidence>
<feature type="compositionally biased region" description="Basic residues" evidence="1">
    <location>
        <begin position="93"/>
        <end position="115"/>
    </location>
</feature>
<comment type="caution">
    <text evidence="2">The sequence shown here is derived from an EMBL/GenBank/DDBJ whole genome shotgun (WGS) entry which is preliminary data.</text>
</comment>
<name>A0A2P6NEU7_9EUKA</name>
<evidence type="ECO:0000313" key="3">
    <source>
        <dbReference type="Proteomes" id="UP000241769"/>
    </source>
</evidence>
<proteinExistence type="predicted"/>
<accession>A0A2P6NEU7</accession>
<reference evidence="2 3" key="1">
    <citation type="journal article" date="2018" name="Genome Biol. Evol.">
        <title>Multiple Roots of Fruiting Body Formation in Amoebozoa.</title>
        <authorList>
            <person name="Hillmann F."/>
            <person name="Forbes G."/>
            <person name="Novohradska S."/>
            <person name="Ferling I."/>
            <person name="Riege K."/>
            <person name="Groth M."/>
            <person name="Westermann M."/>
            <person name="Marz M."/>
            <person name="Spaller T."/>
            <person name="Winckler T."/>
            <person name="Schaap P."/>
            <person name="Glockner G."/>
        </authorList>
    </citation>
    <scope>NUCLEOTIDE SEQUENCE [LARGE SCALE GENOMIC DNA]</scope>
    <source>
        <strain evidence="2 3">Jena</strain>
    </source>
</reference>
<protein>
    <submittedName>
        <fullName evidence="2">Uncharacterized protein</fullName>
    </submittedName>
</protein>
<dbReference type="EMBL" id="MDYQ01000102">
    <property type="protein sequence ID" value="PRP82452.1"/>
    <property type="molecule type" value="Genomic_DNA"/>
</dbReference>
<dbReference type="AlphaFoldDB" id="A0A2P6NEU7"/>
<feature type="region of interest" description="Disordered" evidence="1">
    <location>
        <begin position="74"/>
        <end position="115"/>
    </location>
</feature>
<dbReference type="Proteomes" id="UP000241769">
    <property type="component" value="Unassembled WGS sequence"/>
</dbReference>
<dbReference type="InParanoid" id="A0A2P6NEU7"/>
<keyword evidence="3" id="KW-1185">Reference proteome</keyword>
<gene>
    <name evidence="2" type="ORF">PROFUN_09699</name>
</gene>
<sequence length="115" mass="13181">MFASSLSIETTPFVALRWSTLIPPLISPSRSLEHVLVPFEWDSSLSSNRIRSHKFLLGSQHTKRRQFVRLLLSSPPDKQPVDLSPQINAVKKSDRRRTHKGRAAAHHHKRQKSDI</sequence>
<organism evidence="2 3">
    <name type="scientific">Planoprotostelium fungivorum</name>
    <dbReference type="NCBI Taxonomy" id="1890364"/>
    <lineage>
        <taxon>Eukaryota</taxon>
        <taxon>Amoebozoa</taxon>
        <taxon>Evosea</taxon>
        <taxon>Variosea</taxon>
        <taxon>Cavosteliida</taxon>
        <taxon>Cavosteliaceae</taxon>
        <taxon>Planoprotostelium</taxon>
    </lineage>
</organism>
<evidence type="ECO:0000256" key="1">
    <source>
        <dbReference type="SAM" id="MobiDB-lite"/>
    </source>
</evidence>